<protein>
    <submittedName>
        <fullName evidence="1">Uncharacterized protein</fullName>
    </submittedName>
</protein>
<dbReference type="AlphaFoldDB" id="A0A1U7NPJ2"/>
<dbReference type="RefSeq" id="WP_076340737.1">
    <property type="nucleotide sequence ID" value="NZ_CAPDDE010000033.1"/>
</dbReference>
<evidence type="ECO:0000313" key="2">
    <source>
        <dbReference type="Proteomes" id="UP000186705"/>
    </source>
</evidence>
<dbReference type="OrthoDB" id="9806903at2"/>
<gene>
    <name evidence="1" type="ORF">BO225_02615</name>
</gene>
<dbReference type="GeneID" id="78274839"/>
<organism evidence="1 2">
    <name type="scientific">Dubosiella newyorkensis</name>
    <dbReference type="NCBI Taxonomy" id="1862672"/>
    <lineage>
        <taxon>Bacteria</taxon>
        <taxon>Bacillati</taxon>
        <taxon>Bacillota</taxon>
        <taxon>Erysipelotrichia</taxon>
        <taxon>Erysipelotrichales</taxon>
        <taxon>Erysipelotrichaceae</taxon>
        <taxon>Dubosiella</taxon>
    </lineage>
</organism>
<dbReference type="Proteomes" id="UP000186705">
    <property type="component" value="Unassembled WGS sequence"/>
</dbReference>
<reference evidence="1 2" key="1">
    <citation type="submission" date="2016-11" db="EMBL/GenBank/DDBJ databases">
        <title>Description of two novel members of the family Erysipelotrichaceae: Ileibacterium lipovorans gen. nov., sp. nov. and Dubosiella newyorkensis, gen. nov., sp. nov.</title>
        <authorList>
            <person name="Cox L.M."/>
            <person name="Sohn J."/>
            <person name="Tyrrell K.L."/>
            <person name="Citron D.M."/>
            <person name="Lawson P.A."/>
            <person name="Patel N.B."/>
            <person name="Iizumi T."/>
            <person name="Perez-Perez G.I."/>
            <person name="Goldstein E.J."/>
            <person name="Blaser M.J."/>
        </authorList>
    </citation>
    <scope>NUCLEOTIDE SEQUENCE [LARGE SCALE GENOMIC DNA]</scope>
    <source>
        <strain evidence="1 2">NYU-BL-A4</strain>
    </source>
</reference>
<dbReference type="EMBL" id="MPKA01000045">
    <property type="protein sequence ID" value="OLU47552.1"/>
    <property type="molecule type" value="Genomic_DNA"/>
</dbReference>
<proteinExistence type="predicted"/>
<name>A0A1U7NPJ2_9FIRM</name>
<sequence>MDQDLKESLECMYEICDEVEKTLGAKLHLNYPLKTLLKTEWMVFIMHLSFSDLKIHPEERGFLYDSLGFRFSDEEMEAFMAETDLEHFATTISYTLQVFVQADNHLFSKYGKISLAATALYEVYETLGLAAVSVDGEINIQEYNDLFSYLRMLSAYMNRNLLSLQNHQTQ</sequence>
<accession>A0A1U7NPJ2</accession>
<evidence type="ECO:0000313" key="1">
    <source>
        <dbReference type="EMBL" id="OLU47552.1"/>
    </source>
</evidence>
<comment type="caution">
    <text evidence="1">The sequence shown here is derived from an EMBL/GenBank/DDBJ whole genome shotgun (WGS) entry which is preliminary data.</text>
</comment>
<keyword evidence="2" id="KW-1185">Reference proteome</keyword>